<evidence type="ECO:0000256" key="1">
    <source>
        <dbReference type="SAM" id="SignalP"/>
    </source>
</evidence>
<dbReference type="KEGG" id="sod:Sant_1953"/>
<dbReference type="Proteomes" id="UP000019028">
    <property type="component" value="Chromosome"/>
</dbReference>
<reference evidence="2 3" key="1">
    <citation type="journal article" date="2014" name="Genome Biol. Evol.">
        <title>Genome degeneration and adaptation in a nascent stage of symbiosis.</title>
        <authorList>
            <person name="Oakeson K.F."/>
            <person name="Gil R."/>
            <person name="Clayton A.L."/>
            <person name="Dunn D.M."/>
            <person name="von Niederhausern A.C."/>
            <person name="Hamil C."/>
            <person name="Aoyagi A."/>
            <person name="Duval B."/>
            <person name="Baca A."/>
            <person name="Silva F.J."/>
            <person name="Vallier A."/>
            <person name="Jackson D.G."/>
            <person name="Latorre A."/>
            <person name="Weiss R.B."/>
            <person name="Heddi A."/>
            <person name="Moya A."/>
            <person name="Dale C."/>
        </authorList>
    </citation>
    <scope>NUCLEOTIDE SEQUENCE [LARGE SCALE GENOMIC DNA]</scope>
    <source>
        <strain evidence="2 3">HS1</strain>
    </source>
</reference>
<feature type="signal peptide" evidence="1">
    <location>
        <begin position="1"/>
        <end position="26"/>
    </location>
</feature>
<dbReference type="EMBL" id="CP006569">
    <property type="protein sequence ID" value="AHF77005.1"/>
    <property type="molecule type" value="Genomic_DNA"/>
</dbReference>
<dbReference type="RefSeq" id="WP_025422137.1">
    <property type="nucleotide sequence ID" value="NZ_CP006569.1"/>
</dbReference>
<dbReference type="PATRIC" id="fig|1239307.3.peg.2154"/>
<gene>
    <name evidence="2" type="ORF">Sant_1953</name>
</gene>
<evidence type="ECO:0000313" key="2">
    <source>
        <dbReference type="EMBL" id="AHF77005.1"/>
    </source>
</evidence>
<keyword evidence="1" id="KW-0732">Signal</keyword>
<evidence type="ECO:0000313" key="3">
    <source>
        <dbReference type="Proteomes" id="UP000019028"/>
    </source>
</evidence>
<feature type="chain" id="PRO_5004790794" description="Fimbrial protein" evidence="1">
    <location>
        <begin position="27"/>
        <end position="257"/>
    </location>
</feature>
<protein>
    <recommendedName>
        <fullName evidence="4">Fimbrial protein</fullName>
    </recommendedName>
</protein>
<dbReference type="HOGENOM" id="CLU_1081413_0_0_6"/>
<name>W0HXT0_9GAMM</name>
<accession>W0HXT0</accession>
<sequence length="257" mass="27316">MQKSKSLFLSMASIIVLIATPSSGFATTISSLSGHVYENTQPLETWFYPTSFEVTHTAETTDACLILKTSAITESNSVAGIVEGDGTIEITDTVHINWKIKLSATVDPLACPGVREWKGSVTATLIRPDDAGGATGRKPITIEYDLTPTSCAVDVVSHIDFPKISRVGTIQDVNITSGAEGEGTLTFEPSLKHTNGGWLQNGDSHIVYNVTNTDYDVAAYKWTGDLQSEHALHLSGVTSATPAGTYEGAMTVTVACD</sequence>
<dbReference type="AlphaFoldDB" id="W0HXT0"/>
<keyword evidence="3" id="KW-1185">Reference proteome</keyword>
<organism evidence="2 3">
    <name type="scientific">Sodalis praecaptivus</name>
    <dbReference type="NCBI Taxonomy" id="1239307"/>
    <lineage>
        <taxon>Bacteria</taxon>
        <taxon>Pseudomonadati</taxon>
        <taxon>Pseudomonadota</taxon>
        <taxon>Gammaproteobacteria</taxon>
        <taxon>Enterobacterales</taxon>
        <taxon>Bruguierivoracaceae</taxon>
        <taxon>Sodalis</taxon>
    </lineage>
</organism>
<proteinExistence type="predicted"/>
<evidence type="ECO:0008006" key="4">
    <source>
        <dbReference type="Google" id="ProtNLM"/>
    </source>
</evidence>